<gene>
    <name evidence="1" type="ORF">F4V44_01555</name>
</gene>
<sequence>MGKTCRFIVNAVGKGGETYYTHFSTKQELDKWVSENQDKLSMDELKIVDKNKQRNPLLRLFNL</sequence>
<protein>
    <submittedName>
        <fullName evidence="1">Uncharacterized protein</fullName>
    </submittedName>
</protein>
<proteinExistence type="predicted"/>
<organism evidence="1 2">
    <name type="scientific">Niallia endozanthoxylica</name>
    <dbReference type="NCBI Taxonomy" id="2036016"/>
    <lineage>
        <taxon>Bacteria</taxon>
        <taxon>Bacillati</taxon>
        <taxon>Bacillota</taxon>
        <taxon>Bacilli</taxon>
        <taxon>Bacillales</taxon>
        <taxon>Bacillaceae</taxon>
        <taxon>Niallia</taxon>
    </lineage>
</organism>
<comment type="caution">
    <text evidence="1">The sequence shown here is derived from an EMBL/GenBank/DDBJ whole genome shotgun (WGS) entry which is preliminary data.</text>
</comment>
<dbReference type="Proteomes" id="UP000326671">
    <property type="component" value="Unassembled WGS sequence"/>
</dbReference>
<name>A0A5J5I4I1_9BACI</name>
<dbReference type="OrthoDB" id="2885031at2"/>
<dbReference type="AlphaFoldDB" id="A0A5J5I4I1"/>
<dbReference type="RefSeq" id="WP_150438227.1">
    <property type="nucleotide sequence ID" value="NZ_VYKL01000005.1"/>
</dbReference>
<evidence type="ECO:0000313" key="2">
    <source>
        <dbReference type="Proteomes" id="UP000326671"/>
    </source>
</evidence>
<accession>A0A5J5I4I1</accession>
<reference evidence="1 2" key="1">
    <citation type="submission" date="2019-09" db="EMBL/GenBank/DDBJ databases">
        <title>Whole genome sequences of isolates from the Mars Exploration Rovers.</title>
        <authorList>
            <person name="Seuylemezian A."/>
            <person name="Vaishampayan P."/>
        </authorList>
    </citation>
    <scope>NUCLEOTIDE SEQUENCE [LARGE SCALE GENOMIC DNA]</scope>
    <source>
        <strain evidence="1 2">MER_TA_151</strain>
    </source>
</reference>
<keyword evidence="2" id="KW-1185">Reference proteome</keyword>
<dbReference type="EMBL" id="VYKL01000005">
    <property type="protein sequence ID" value="KAA9031143.1"/>
    <property type="molecule type" value="Genomic_DNA"/>
</dbReference>
<evidence type="ECO:0000313" key="1">
    <source>
        <dbReference type="EMBL" id="KAA9031143.1"/>
    </source>
</evidence>